<dbReference type="SMART" id="SM00493">
    <property type="entry name" value="TOPRIM"/>
    <property type="match status" value="1"/>
</dbReference>
<reference evidence="3" key="1">
    <citation type="submission" date="2021-02" db="EMBL/GenBank/DDBJ databases">
        <authorList>
            <person name="Han P."/>
        </authorList>
    </citation>
    <scope>NUCLEOTIDE SEQUENCE</scope>
    <source>
        <strain evidence="3">Nitrosomonas nitrosa 18-3D</strain>
    </source>
</reference>
<dbReference type="GO" id="GO:0003697">
    <property type="term" value="F:single-stranded DNA binding"/>
    <property type="evidence" value="ECO:0007669"/>
    <property type="project" value="InterPro"/>
</dbReference>
<feature type="region of interest" description="Disordered" evidence="1">
    <location>
        <begin position="961"/>
        <end position="991"/>
    </location>
</feature>
<protein>
    <recommendedName>
        <fullName evidence="2">Toprim domain-containing protein</fullName>
    </recommendedName>
</protein>
<accession>A0A8H9D8W3</accession>
<dbReference type="Proteomes" id="UP000601736">
    <property type="component" value="Unassembled WGS sequence"/>
</dbReference>
<evidence type="ECO:0000259" key="2">
    <source>
        <dbReference type="PROSITE" id="PS50880"/>
    </source>
</evidence>
<dbReference type="PROSITE" id="PS50880">
    <property type="entry name" value="TOPRIM"/>
    <property type="match status" value="1"/>
</dbReference>
<feature type="domain" description="Toprim" evidence="2">
    <location>
        <begin position="832"/>
        <end position="920"/>
    </location>
</feature>
<evidence type="ECO:0000313" key="4">
    <source>
        <dbReference type="Proteomes" id="UP000601736"/>
    </source>
</evidence>
<evidence type="ECO:0000256" key="1">
    <source>
        <dbReference type="SAM" id="MobiDB-lite"/>
    </source>
</evidence>
<dbReference type="RefSeq" id="WP_204799536.1">
    <property type="nucleotide sequence ID" value="NZ_CAJNAP010000008.1"/>
</dbReference>
<sequence length="991" mass="111073">MDASRKAYHEQVAESLIAQLKQGTAPWQKPWQPGDPLLSFPHNPTTQKRYRGINVLYLMSKGYTDPRWLTYKQAAAMGAQVRKGAKSTWIQYWKFTDERIKQDDKGNPMHDGNGKPLKEIVKLERPRVFYASVFNAEQIDNLPELVIDPPAWDPIERAEQILQASNAAIEHGEYDRAFYRPHTDRIHLPHRHQFETPDRYYATALHELGHWTGHESRLNRDLAHPFGSEGYAKEELRAEIASMLLGSNLGIGHDPGQHAAYVASWIKALEEDPLEIFRAAADAEKIQDYVLAFARQQELQSQEVIKMDEIRQDIATYTASLTPDLATVAQQNHQQLQKLIEYLPVPQQNALYLVADALKFYRHLSIDNLEFEHVSQNKLGLSIPADWNGRVAIQASVVESDDNGTHHVIPAKEASVDPEFWGIYAQRNDQTWVWMADFDVEQQAIEAAEKLALIDAVSERSEYEKAVKLARIHELRIGNDPLSTLDEKSEAKDRRKHAEALAMQNDVDFNKRRQNMETDQTIDTHQKQPQNTGKESDHTSHTSRQYLAVPYSEKDQAKAAGARWDKVAKAWYVGENADIRALQRWLPENVPVQQNPAIDVQAEFATILRDNGCIVEDNHPIMDGLSHRIKVEGDRPGEKSGFYVVHLDGHPAGYFNNHRTKIEIRWKAKGYTLTEAQKAAFAAQVAIKQQERKTEQQAQHARVAQAIEDLLVIALPANGDHPYLQDKNARPGSLKVVPQSSAGLPQDSIIKICNDRQEVKSVREQHTDSLVFVAGDLLLPIYDADGNIWSAQTIQPNGTKLFVAGSQKEGHFHVVGGNNQDSVGLTALDRTKAIIIAEGYSTADTVSQAINGPVVAAFDSGNLIPVAKLLHEKYPNKPIIIAGDDDQHRVALNGKNTGREKAQEAARLVNGIAVFPVFAANEQVSQKLSDFNDLANKSVLGVEAVKRQVGAATKKVIQQNTIQKHPTRTQSESQNRHQAGTKAKTQKQALV</sequence>
<dbReference type="Pfam" id="PF18974">
    <property type="entry name" value="DUF5710"/>
    <property type="match status" value="1"/>
</dbReference>
<dbReference type="InterPro" id="IPR041459">
    <property type="entry name" value="MPTase-PolyVal"/>
</dbReference>
<dbReference type="InterPro" id="IPR013610">
    <property type="entry name" value="ArdC_N"/>
</dbReference>
<dbReference type="EMBL" id="CAJNAP010000008">
    <property type="protein sequence ID" value="CAE6497619.1"/>
    <property type="molecule type" value="Genomic_DNA"/>
</dbReference>
<gene>
    <name evidence="3" type="ORF">NMYAN_160017</name>
</gene>
<dbReference type="AlphaFoldDB" id="A0A8H9D8W3"/>
<evidence type="ECO:0000313" key="3">
    <source>
        <dbReference type="EMBL" id="CAE6497619.1"/>
    </source>
</evidence>
<feature type="compositionally biased region" description="Polar residues" evidence="1">
    <location>
        <begin position="961"/>
        <end position="978"/>
    </location>
</feature>
<dbReference type="InterPro" id="IPR034154">
    <property type="entry name" value="TOPRIM_DnaG/twinkle"/>
</dbReference>
<dbReference type="CDD" id="cd01029">
    <property type="entry name" value="TOPRIM_primases"/>
    <property type="match status" value="1"/>
</dbReference>
<dbReference type="InterPro" id="IPR043764">
    <property type="entry name" value="DUF5710"/>
</dbReference>
<name>A0A8H9D8W3_9PROT</name>
<proteinExistence type="predicted"/>
<comment type="caution">
    <text evidence="3">The sequence shown here is derived from an EMBL/GenBank/DDBJ whole genome shotgun (WGS) entry which is preliminary data.</text>
</comment>
<organism evidence="3 4">
    <name type="scientific">Nitrosomonas nitrosa</name>
    <dbReference type="NCBI Taxonomy" id="52442"/>
    <lineage>
        <taxon>Bacteria</taxon>
        <taxon>Pseudomonadati</taxon>
        <taxon>Pseudomonadota</taxon>
        <taxon>Betaproteobacteria</taxon>
        <taxon>Nitrosomonadales</taxon>
        <taxon>Nitrosomonadaceae</taxon>
        <taxon>Nitrosomonas</taxon>
    </lineage>
</organism>
<feature type="region of interest" description="Disordered" evidence="1">
    <location>
        <begin position="519"/>
        <end position="542"/>
    </location>
</feature>
<dbReference type="InterPro" id="IPR006171">
    <property type="entry name" value="TOPRIM_dom"/>
</dbReference>
<dbReference type="Pfam" id="PF18818">
    <property type="entry name" value="MPTase-PolyVal"/>
    <property type="match status" value="1"/>
</dbReference>
<dbReference type="Pfam" id="PF08401">
    <property type="entry name" value="ArdcN"/>
    <property type="match status" value="1"/>
</dbReference>